<protein>
    <submittedName>
        <fullName evidence="1">Uncharacterized protein</fullName>
    </submittedName>
</protein>
<proteinExistence type="predicted"/>
<name>A0AAV4N3T2_CAEEX</name>
<reference evidence="1 2" key="1">
    <citation type="submission" date="2021-06" db="EMBL/GenBank/DDBJ databases">
        <title>Caerostris extrusa draft genome.</title>
        <authorList>
            <person name="Kono N."/>
            <person name="Arakawa K."/>
        </authorList>
    </citation>
    <scope>NUCLEOTIDE SEQUENCE [LARGE SCALE GENOMIC DNA]</scope>
</reference>
<dbReference type="AlphaFoldDB" id="A0AAV4N3T2"/>
<comment type="caution">
    <text evidence="1">The sequence shown here is derived from an EMBL/GenBank/DDBJ whole genome shotgun (WGS) entry which is preliminary data.</text>
</comment>
<gene>
    <name evidence="1" type="ORF">CEXT_200501</name>
</gene>
<organism evidence="1 2">
    <name type="scientific">Caerostris extrusa</name>
    <name type="common">Bark spider</name>
    <name type="synonym">Caerostris bankana</name>
    <dbReference type="NCBI Taxonomy" id="172846"/>
    <lineage>
        <taxon>Eukaryota</taxon>
        <taxon>Metazoa</taxon>
        <taxon>Ecdysozoa</taxon>
        <taxon>Arthropoda</taxon>
        <taxon>Chelicerata</taxon>
        <taxon>Arachnida</taxon>
        <taxon>Araneae</taxon>
        <taxon>Araneomorphae</taxon>
        <taxon>Entelegynae</taxon>
        <taxon>Araneoidea</taxon>
        <taxon>Araneidae</taxon>
        <taxon>Caerostris</taxon>
    </lineage>
</organism>
<sequence length="83" mass="10161">MVAIPHMRTKYRHLLAIRRRHFGIIPLHQWLFMPIYKRPLTIENLANCEIRYYSFLKIAKDVKADWQISEEYGEKWWNGKKMA</sequence>
<dbReference type="Proteomes" id="UP001054945">
    <property type="component" value="Unassembled WGS sequence"/>
</dbReference>
<keyword evidence="2" id="KW-1185">Reference proteome</keyword>
<evidence type="ECO:0000313" key="2">
    <source>
        <dbReference type="Proteomes" id="UP001054945"/>
    </source>
</evidence>
<evidence type="ECO:0000313" key="1">
    <source>
        <dbReference type="EMBL" id="GIX79009.1"/>
    </source>
</evidence>
<accession>A0AAV4N3T2</accession>
<dbReference type="EMBL" id="BPLR01020455">
    <property type="protein sequence ID" value="GIX79009.1"/>
    <property type="molecule type" value="Genomic_DNA"/>
</dbReference>